<dbReference type="SUPFAM" id="SSF54593">
    <property type="entry name" value="Glyoxalase/Bleomycin resistance protein/Dihydroxybiphenyl dioxygenase"/>
    <property type="match status" value="1"/>
</dbReference>
<dbReference type="PROSITE" id="PS51819">
    <property type="entry name" value="VOC"/>
    <property type="match status" value="1"/>
</dbReference>
<dbReference type="Gene3D" id="3.10.180.10">
    <property type="entry name" value="2,3-Dihydroxybiphenyl 1,2-Dioxygenase, domain 1"/>
    <property type="match status" value="1"/>
</dbReference>
<dbReference type="Proteomes" id="UP000295375">
    <property type="component" value="Unassembled WGS sequence"/>
</dbReference>
<name>A0A4R6UP35_9GAMM</name>
<reference evidence="2 3" key="1">
    <citation type="submission" date="2019-03" db="EMBL/GenBank/DDBJ databases">
        <title>Genomic Encyclopedia of Type Strains, Phase IV (KMG-IV): sequencing the most valuable type-strain genomes for metagenomic binning, comparative biology and taxonomic classification.</title>
        <authorList>
            <person name="Goeker M."/>
        </authorList>
    </citation>
    <scope>NUCLEOTIDE SEQUENCE [LARGE SCALE GENOMIC DNA]</scope>
    <source>
        <strain evidence="2 3">DSM 103792</strain>
    </source>
</reference>
<dbReference type="Pfam" id="PF00903">
    <property type="entry name" value="Glyoxalase"/>
    <property type="match status" value="1"/>
</dbReference>
<evidence type="ECO:0000259" key="1">
    <source>
        <dbReference type="PROSITE" id="PS51819"/>
    </source>
</evidence>
<organism evidence="2 3">
    <name type="scientific">Permianibacter aggregans</name>
    <dbReference type="NCBI Taxonomy" id="1510150"/>
    <lineage>
        <taxon>Bacteria</taxon>
        <taxon>Pseudomonadati</taxon>
        <taxon>Pseudomonadota</taxon>
        <taxon>Gammaproteobacteria</taxon>
        <taxon>Pseudomonadales</taxon>
        <taxon>Pseudomonadaceae</taxon>
        <taxon>Permianibacter</taxon>
    </lineage>
</organism>
<dbReference type="EMBL" id="SNYM01000006">
    <property type="protein sequence ID" value="TDQ48721.1"/>
    <property type="molecule type" value="Genomic_DNA"/>
</dbReference>
<dbReference type="OrthoDB" id="8776491at2"/>
<dbReference type="InterPro" id="IPR052164">
    <property type="entry name" value="Anthracycline_SecMetBiosynth"/>
</dbReference>
<dbReference type="InterPro" id="IPR029068">
    <property type="entry name" value="Glyas_Bleomycin-R_OHBP_Dase"/>
</dbReference>
<comment type="caution">
    <text evidence="2">The sequence shown here is derived from an EMBL/GenBank/DDBJ whole genome shotgun (WGS) entry which is preliminary data.</text>
</comment>
<proteinExistence type="predicted"/>
<keyword evidence="3" id="KW-1185">Reference proteome</keyword>
<dbReference type="PANTHER" id="PTHR33993:SF2">
    <property type="entry name" value="VOC DOMAIN-CONTAINING PROTEIN"/>
    <property type="match status" value="1"/>
</dbReference>
<protein>
    <recommendedName>
        <fullName evidence="1">VOC domain-containing protein</fullName>
    </recommendedName>
</protein>
<evidence type="ECO:0000313" key="3">
    <source>
        <dbReference type="Proteomes" id="UP000295375"/>
    </source>
</evidence>
<feature type="domain" description="VOC" evidence="1">
    <location>
        <begin position="4"/>
        <end position="124"/>
    </location>
</feature>
<sequence length="125" mass="13704">MKNPVGWFEIYVSNMERAKAFYQSVLMVELNALSDPTDTGVEMWAFPSDMDSYGASGTLVKMKGFESGKNSVLVYFSCEDCAVEASRVEKAGGKLQQPKFAIGEYGFCALAVDTEGNIFGLHSMK</sequence>
<dbReference type="RefSeq" id="WP_133589924.1">
    <property type="nucleotide sequence ID" value="NZ_CP037953.1"/>
</dbReference>
<evidence type="ECO:0000313" key="2">
    <source>
        <dbReference type="EMBL" id="TDQ48721.1"/>
    </source>
</evidence>
<dbReference type="CDD" id="cd07247">
    <property type="entry name" value="SgaA_N_like"/>
    <property type="match status" value="1"/>
</dbReference>
<dbReference type="AlphaFoldDB" id="A0A4R6UP35"/>
<dbReference type="InterPro" id="IPR037523">
    <property type="entry name" value="VOC_core"/>
</dbReference>
<gene>
    <name evidence="2" type="ORF">EV696_106162</name>
</gene>
<dbReference type="InterPro" id="IPR004360">
    <property type="entry name" value="Glyas_Fos-R_dOase_dom"/>
</dbReference>
<accession>A0A4R6UP35</accession>
<dbReference type="PANTHER" id="PTHR33993">
    <property type="entry name" value="GLYOXALASE-RELATED"/>
    <property type="match status" value="1"/>
</dbReference>